<comment type="caution">
    <text evidence="6">The sequence shown here is derived from an EMBL/GenBank/DDBJ whole genome shotgun (WGS) entry which is preliminary data.</text>
</comment>
<dbReference type="PANTHER" id="PTHR24289:SF1">
    <property type="entry name" value="STEROID 17-ALPHA-HYDROXYLASE_17,20 LYASE"/>
    <property type="match status" value="1"/>
</dbReference>
<evidence type="ECO:0000313" key="7">
    <source>
        <dbReference type="Proteomes" id="UP001303473"/>
    </source>
</evidence>
<dbReference type="PANTHER" id="PTHR24289">
    <property type="entry name" value="STEROID 17-ALPHA-HYDROXYLASE/17,20 LYASE"/>
    <property type="match status" value="1"/>
</dbReference>
<organism evidence="6 7">
    <name type="scientific">Diplogelasinospora grovesii</name>
    <dbReference type="NCBI Taxonomy" id="303347"/>
    <lineage>
        <taxon>Eukaryota</taxon>
        <taxon>Fungi</taxon>
        <taxon>Dikarya</taxon>
        <taxon>Ascomycota</taxon>
        <taxon>Pezizomycotina</taxon>
        <taxon>Sordariomycetes</taxon>
        <taxon>Sordariomycetidae</taxon>
        <taxon>Sordariales</taxon>
        <taxon>Diplogelasinosporaceae</taxon>
        <taxon>Diplogelasinospora</taxon>
    </lineage>
</organism>
<evidence type="ECO:0000256" key="1">
    <source>
        <dbReference type="ARBA" id="ARBA00010617"/>
    </source>
</evidence>
<keyword evidence="5" id="KW-0408">Iron</keyword>
<accession>A0AAN6S3Y7</accession>
<dbReference type="SUPFAM" id="SSF48264">
    <property type="entry name" value="Cytochrome P450"/>
    <property type="match status" value="1"/>
</dbReference>
<keyword evidence="3" id="KW-0479">Metal-binding</keyword>
<protein>
    <submittedName>
        <fullName evidence="6">Cytochrome P450</fullName>
    </submittedName>
</protein>
<keyword evidence="2" id="KW-0349">Heme</keyword>
<dbReference type="GO" id="GO:0005506">
    <property type="term" value="F:iron ion binding"/>
    <property type="evidence" value="ECO:0007669"/>
    <property type="project" value="InterPro"/>
</dbReference>
<reference evidence="7" key="1">
    <citation type="journal article" date="2023" name="Mol. Phylogenet. Evol.">
        <title>Genome-scale phylogeny and comparative genomics of the fungal order Sordariales.</title>
        <authorList>
            <person name="Hensen N."/>
            <person name="Bonometti L."/>
            <person name="Westerberg I."/>
            <person name="Brannstrom I.O."/>
            <person name="Guillou S."/>
            <person name="Cros-Aarteil S."/>
            <person name="Calhoun S."/>
            <person name="Haridas S."/>
            <person name="Kuo A."/>
            <person name="Mondo S."/>
            <person name="Pangilinan J."/>
            <person name="Riley R."/>
            <person name="LaButti K."/>
            <person name="Andreopoulos B."/>
            <person name="Lipzen A."/>
            <person name="Chen C."/>
            <person name="Yan M."/>
            <person name="Daum C."/>
            <person name="Ng V."/>
            <person name="Clum A."/>
            <person name="Steindorff A."/>
            <person name="Ohm R.A."/>
            <person name="Martin F."/>
            <person name="Silar P."/>
            <person name="Natvig D.O."/>
            <person name="Lalanne C."/>
            <person name="Gautier V."/>
            <person name="Ament-Velasquez S.L."/>
            <person name="Kruys A."/>
            <person name="Hutchinson M.I."/>
            <person name="Powell A.J."/>
            <person name="Barry K."/>
            <person name="Miller A.N."/>
            <person name="Grigoriev I.V."/>
            <person name="Debuchy R."/>
            <person name="Gladieux P."/>
            <person name="Hiltunen Thoren M."/>
            <person name="Johannesson H."/>
        </authorList>
    </citation>
    <scope>NUCLEOTIDE SEQUENCE [LARGE SCALE GENOMIC DNA]</scope>
    <source>
        <strain evidence="7">CBS 340.73</strain>
    </source>
</reference>
<evidence type="ECO:0000256" key="5">
    <source>
        <dbReference type="ARBA" id="ARBA00023004"/>
    </source>
</evidence>
<keyword evidence="7" id="KW-1185">Reference proteome</keyword>
<dbReference type="GO" id="GO:0016705">
    <property type="term" value="F:oxidoreductase activity, acting on paired donors, with incorporation or reduction of molecular oxygen"/>
    <property type="evidence" value="ECO:0007669"/>
    <property type="project" value="InterPro"/>
</dbReference>
<proteinExistence type="inferred from homology"/>
<evidence type="ECO:0000256" key="4">
    <source>
        <dbReference type="ARBA" id="ARBA00023002"/>
    </source>
</evidence>
<comment type="similarity">
    <text evidence="1">Belongs to the cytochrome P450 family.</text>
</comment>
<dbReference type="Gene3D" id="1.10.630.10">
    <property type="entry name" value="Cytochrome P450"/>
    <property type="match status" value="1"/>
</dbReference>
<dbReference type="GO" id="GO:0004497">
    <property type="term" value="F:monooxygenase activity"/>
    <property type="evidence" value="ECO:0007669"/>
    <property type="project" value="InterPro"/>
</dbReference>
<gene>
    <name evidence="6" type="ORF">QBC46DRAFT_408495</name>
</gene>
<dbReference type="EMBL" id="MU853799">
    <property type="protein sequence ID" value="KAK3940247.1"/>
    <property type="molecule type" value="Genomic_DNA"/>
</dbReference>
<evidence type="ECO:0000256" key="2">
    <source>
        <dbReference type="ARBA" id="ARBA00022617"/>
    </source>
</evidence>
<dbReference type="InterPro" id="IPR001128">
    <property type="entry name" value="Cyt_P450"/>
</dbReference>
<dbReference type="GO" id="GO:0020037">
    <property type="term" value="F:heme binding"/>
    <property type="evidence" value="ECO:0007669"/>
    <property type="project" value="InterPro"/>
</dbReference>
<dbReference type="Pfam" id="PF00067">
    <property type="entry name" value="p450"/>
    <property type="match status" value="1"/>
</dbReference>
<dbReference type="AlphaFoldDB" id="A0AAN6S3Y7"/>
<dbReference type="InterPro" id="IPR036396">
    <property type="entry name" value="Cyt_P450_sf"/>
</dbReference>
<evidence type="ECO:0000313" key="6">
    <source>
        <dbReference type="EMBL" id="KAK3940247.1"/>
    </source>
</evidence>
<name>A0AAN6S3Y7_9PEZI</name>
<sequence>MAADLAYSRELHPVKDGMTSDFVETLRGTSFAGTLVQLSKKLPIIALLAPLFVPLRVLRTIPAVFRANSAEVQARIDKRGKPKHPDLMDFMISPEAPPPASQKEPTHIEKVAFQMFVACFDPVQVAFYAVLFFLLKHPKIHALLTKEIRDAFKSYDETTLDALVQLKYLHAFIYETPRVHLTTPTGMPRMSWCHS</sequence>
<keyword evidence="4" id="KW-0560">Oxidoreductase</keyword>
<dbReference type="Proteomes" id="UP001303473">
    <property type="component" value="Unassembled WGS sequence"/>
</dbReference>
<evidence type="ECO:0000256" key="3">
    <source>
        <dbReference type="ARBA" id="ARBA00022723"/>
    </source>
</evidence>